<dbReference type="RefSeq" id="WP_081849031.1">
    <property type="nucleotide sequence ID" value="NZ_FTNE01000005.1"/>
</dbReference>
<proteinExistence type="inferred from homology"/>
<evidence type="ECO:0000313" key="2">
    <source>
        <dbReference type="EMBL" id="SIQ49514.1"/>
    </source>
</evidence>
<name>A0A8G2FCS2_ACIRU</name>
<dbReference type="PANTHER" id="PTHR42760:SF40">
    <property type="entry name" value="3-OXOACYL-[ACYL-CARRIER-PROTEIN] REDUCTASE, CHLOROPLASTIC"/>
    <property type="match status" value="1"/>
</dbReference>
<comment type="caution">
    <text evidence="2">The sequence shown here is derived from an EMBL/GenBank/DDBJ whole genome shotgun (WGS) entry which is preliminary data.</text>
</comment>
<dbReference type="InterPro" id="IPR020904">
    <property type="entry name" value="Sc_DH/Rdtase_CS"/>
</dbReference>
<dbReference type="PRINTS" id="PR00081">
    <property type="entry name" value="GDHRDH"/>
</dbReference>
<accession>A0A8G2FCS2</accession>
<keyword evidence="3" id="KW-1185">Reference proteome</keyword>
<reference evidence="2 3" key="1">
    <citation type="submission" date="2017-01" db="EMBL/GenBank/DDBJ databases">
        <authorList>
            <person name="Varghese N."/>
            <person name="Submissions S."/>
        </authorList>
    </citation>
    <scope>NUCLEOTIDE SEQUENCE [LARGE SCALE GENOMIC DNA]</scope>
    <source>
        <strain evidence="2 3">ATCC 35905</strain>
    </source>
</reference>
<evidence type="ECO:0000313" key="3">
    <source>
        <dbReference type="Proteomes" id="UP000186308"/>
    </source>
</evidence>
<dbReference type="FunFam" id="3.40.50.720:FF:000084">
    <property type="entry name" value="Short-chain dehydrogenase reductase"/>
    <property type="match status" value="1"/>
</dbReference>
<dbReference type="OrthoDB" id="9793325at2"/>
<dbReference type="PRINTS" id="PR00080">
    <property type="entry name" value="SDRFAMILY"/>
</dbReference>
<dbReference type="AlphaFoldDB" id="A0A8G2FCS2"/>
<dbReference type="PANTHER" id="PTHR42760">
    <property type="entry name" value="SHORT-CHAIN DEHYDROGENASES/REDUCTASES FAMILY MEMBER"/>
    <property type="match status" value="1"/>
</dbReference>
<dbReference type="CDD" id="cd05233">
    <property type="entry name" value="SDR_c"/>
    <property type="match status" value="1"/>
</dbReference>
<evidence type="ECO:0000256" key="1">
    <source>
        <dbReference type="ARBA" id="ARBA00006484"/>
    </source>
</evidence>
<dbReference type="EMBL" id="FTNE01000005">
    <property type="protein sequence ID" value="SIQ49514.1"/>
    <property type="molecule type" value="Genomic_DNA"/>
</dbReference>
<dbReference type="SUPFAM" id="SSF51735">
    <property type="entry name" value="NAD(P)-binding Rossmann-fold domains"/>
    <property type="match status" value="1"/>
</dbReference>
<dbReference type="GO" id="GO:0030497">
    <property type="term" value="P:fatty acid elongation"/>
    <property type="evidence" value="ECO:0007669"/>
    <property type="project" value="TreeGrafter"/>
</dbReference>
<organism evidence="2 3">
    <name type="scientific">Acidiphilium rubrum</name>
    <dbReference type="NCBI Taxonomy" id="526"/>
    <lineage>
        <taxon>Bacteria</taxon>
        <taxon>Pseudomonadati</taxon>
        <taxon>Pseudomonadota</taxon>
        <taxon>Alphaproteobacteria</taxon>
        <taxon>Acetobacterales</taxon>
        <taxon>Acidocellaceae</taxon>
        <taxon>Acidiphilium</taxon>
    </lineage>
</organism>
<dbReference type="Proteomes" id="UP000186308">
    <property type="component" value="Unassembled WGS sequence"/>
</dbReference>
<protein>
    <submittedName>
        <fullName evidence="2">3-oxoacyl-[acyl-carrier protein] reductase</fullName>
    </submittedName>
</protein>
<dbReference type="PROSITE" id="PS00061">
    <property type="entry name" value="ADH_SHORT"/>
    <property type="match status" value="1"/>
</dbReference>
<dbReference type="InterPro" id="IPR036291">
    <property type="entry name" value="NAD(P)-bd_dom_sf"/>
</dbReference>
<comment type="similarity">
    <text evidence="1">Belongs to the short-chain dehydrogenases/reductases (SDR) family.</text>
</comment>
<dbReference type="Gene3D" id="3.40.50.720">
    <property type="entry name" value="NAD(P)-binding Rossmann-like Domain"/>
    <property type="match status" value="1"/>
</dbReference>
<sequence length="248" mass="25328">MRFKDRRVVVMGGSRGIGLAIAKGFAAEGAAVAICARGAEGLEAARKAIGALGGAVFAAPCDLADAAQIAAFIPEAAGALGGMDVLVNNASGFGMTDDETGWDASLRVDIMAIVRASQAAVAFLQADEGGSIINIASISGMRASIRSGPYAAAKAAVINYTASQAAKLARQNIRVNAISPGAIEFPGGVWDKRKHENPKLYETTLASIPFGRLGTAEEIADVALFLASPAARWITGQNIVVDGGQLLS</sequence>
<gene>
    <name evidence="2" type="ORF">SAMN05421828_105114</name>
</gene>
<dbReference type="InterPro" id="IPR002347">
    <property type="entry name" value="SDR_fam"/>
</dbReference>
<dbReference type="GO" id="GO:0016616">
    <property type="term" value="F:oxidoreductase activity, acting on the CH-OH group of donors, NAD or NADP as acceptor"/>
    <property type="evidence" value="ECO:0007669"/>
    <property type="project" value="TreeGrafter"/>
</dbReference>
<dbReference type="Pfam" id="PF13561">
    <property type="entry name" value="adh_short_C2"/>
    <property type="match status" value="1"/>
</dbReference>